<protein>
    <submittedName>
        <fullName evidence="4">CsbD-like protein</fullName>
    </submittedName>
</protein>
<dbReference type="Pfam" id="PF05532">
    <property type="entry name" value="CsbD"/>
    <property type="match status" value="1"/>
</dbReference>
<evidence type="ECO:0000313" key="5">
    <source>
        <dbReference type="Proteomes" id="UP000248311"/>
    </source>
</evidence>
<feature type="region of interest" description="Disordered" evidence="2">
    <location>
        <begin position="1"/>
        <end position="57"/>
    </location>
</feature>
<evidence type="ECO:0000259" key="3">
    <source>
        <dbReference type="Pfam" id="PF05532"/>
    </source>
</evidence>
<dbReference type="EMBL" id="QJTE01000002">
    <property type="protein sequence ID" value="PYE84261.1"/>
    <property type="molecule type" value="Genomic_DNA"/>
</dbReference>
<comment type="caution">
    <text evidence="4">The sequence shown here is derived from an EMBL/GenBank/DDBJ whole genome shotgun (WGS) entry which is preliminary data.</text>
</comment>
<dbReference type="RefSeq" id="WP_110813374.1">
    <property type="nucleotide sequence ID" value="NZ_QJTE01000002.1"/>
</dbReference>
<name>A0A318SQR3_9RHOB</name>
<organism evidence="4 5">
    <name type="scientific">Pseudoroseicyclus aestuarii</name>
    <dbReference type="NCBI Taxonomy" id="1795041"/>
    <lineage>
        <taxon>Bacteria</taxon>
        <taxon>Pseudomonadati</taxon>
        <taxon>Pseudomonadota</taxon>
        <taxon>Alphaproteobacteria</taxon>
        <taxon>Rhodobacterales</taxon>
        <taxon>Paracoccaceae</taxon>
        <taxon>Pseudoroseicyclus</taxon>
    </lineage>
</organism>
<dbReference type="AlphaFoldDB" id="A0A318SQR3"/>
<comment type="similarity">
    <text evidence="1">Belongs to the UPF0337 (CsbD) family.</text>
</comment>
<reference evidence="4 5" key="1">
    <citation type="submission" date="2018-06" db="EMBL/GenBank/DDBJ databases">
        <title>Genomic Encyclopedia of Type Strains, Phase III (KMG-III): the genomes of soil and plant-associated and newly described type strains.</title>
        <authorList>
            <person name="Whitman W."/>
        </authorList>
    </citation>
    <scope>NUCLEOTIDE SEQUENCE [LARGE SCALE GENOMIC DNA]</scope>
    <source>
        <strain evidence="4 5">CECT 9025</strain>
    </source>
</reference>
<evidence type="ECO:0000256" key="1">
    <source>
        <dbReference type="ARBA" id="ARBA00009129"/>
    </source>
</evidence>
<dbReference type="Gene3D" id="1.10.1470.10">
    <property type="entry name" value="YjbJ"/>
    <property type="match status" value="1"/>
</dbReference>
<dbReference type="InterPro" id="IPR036629">
    <property type="entry name" value="YjbJ_sf"/>
</dbReference>
<proteinExistence type="inferred from homology"/>
<sequence length="57" mass="6194">MANEDQVKGKTKDIGGKVKEEFGDATNNQDLKTEGQADQVEGKVQKTAGDVEEKLKD</sequence>
<evidence type="ECO:0000313" key="4">
    <source>
        <dbReference type="EMBL" id="PYE84261.1"/>
    </source>
</evidence>
<feature type="domain" description="CsbD-like" evidence="3">
    <location>
        <begin position="5"/>
        <end position="57"/>
    </location>
</feature>
<dbReference type="InterPro" id="IPR008462">
    <property type="entry name" value="CsbD"/>
</dbReference>
<dbReference type="Proteomes" id="UP000248311">
    <property type="component" value="Unassembled WGS sequence"/>
</dbReference>
<gene>
    <name evidence="4" type="ORF">DFP88_10256</name>
</gene>
<evidence type="ECO:0000256" key="2">
    <source>
        <dbReference type="SAM" id="MobiDB-lite"/>
    </source>
</evidence>
<feature type="compositionally biased region" description="Basic and acidic residues" evidence="2">
    <location>
        <begin position="1"/>
        <end position="22"/>
    </location>
</feature>
<dbReference type="OrthoDB" id="7874071at2"/>
<accession>A0A318SQR3</accession>
<dbReference type="SUPFAM" id="SSF69047">
    <property type="entry name" value="Hypothetical protein YjbJ"/>
    <property type="match status" value="1"/>
</dbReference>
<keyword evidence="5" id="KW-1185">Reference proteome</keyword>
<feature type="compositionally biased region" description="Basic and acidic residues" evidence="2">
    <location>
        <begin position="31"/>
        <end position="57"/>
    </location>
</feature>